<name>A0ABU4FZN1_9BACL</name>
<evidence type="ECO:0000313" key="8">
    <source>
        <dbReference type="EMBL" id="MDW0110181.1"/>
    </source>
</evidence>
<dbReference type="SUPFAM" id="SSF56801">
    <property type="entry name" value="Acetyl-CoA synthetase-like"/>
    <property type="match status" value="1"/>
</dbReference>
<keyword evidence="2 5" id="KW-0436">Ligase</keyword>
<comment type="catalytic activity">
    <reaction evidence="5">
        <text>2-succinylbenzoate + ATP + CoA = 2-succinylbenzoyl-CoA + AMP + diphosphate</text>
        <dbReference type="Rhea" id="RHEA:17009"/>
        <dbReference type="ChEBI" id="CHEBI:18325"/>
        <dbReference type="ChEBI" id="CHEBI:30616"/>
        <dbReference type="ChEBI" id="CHEBI:33019"/>
        <dbReference type="ChEBI" id="CHEBI:57287"/>
        <dbReference type="ChEBI" id="CHEBI:57364"/>
        <dbReference type="ChEBI" id="CHEBI:456215"/>
        <dbReference type="EC" id="6.2.1.26"/>
    </reaction>
</comment>
<dbReference type="EMBL" id="JAUBDH010000005">
    <property type="protein sequence ID" value="MDW0110181.1"/>
    <property type="molecule type" value="Genomic_DNA"/>
</dbReference>
<comment type="similarity">
    <text evidence="5">Belongs to the ATP-dependent AMP-binding enzyme family. MenE subfamily.</text>
</comment>
<evidence type="ECO:0000256" key="4">
    <source>
        <dbReference type="ARBA" id="ARBA00022840"/>
    </source>
</evidence>
<dbReference type="InterPro" id="IPR045851">
    <property type="entry name" value="AMP-bd_C_sf"/>
</dbReference>
<evidence type="ECO:0000256" key="3">
    <source>
        <dbReference type="ARBA" id="ARBA00022741"/>
    </source>
</evidence>
<dbReference type="RefSeq" id="WP_317935734.1">
    <property type="nucleotide sequence ID" value="NZ_JAUBDH010000005.1"/>
</dbReference>
<evidence type="ECO:0000259" key="6">
    <source>
        <dbReference type="Pfam" id="PF00501"/>
    </source>
</evidence>
<dbReference type="NCBIfam" id="NF002966">
    <property type="entry name" value="PRK03640.1"/>
    <property type="match status" value="1"/>
</dbReference>
<gene>
    <name evidence="5" type="primary">menE</name>
    <name evidence="8" type="ORF">QT716_09065</name>
</gene>
<accession>A0ABU4FZN1</accession>
<proteinExistence type="inferred from homology"/>
<comment type="caution">
    <text evidence="8">The sequence shown here is derived from an EMBL/GenBank/DDBJ whole genome shotgun (WGS) entry which is preliminary data.</text>
</comment>
<feature type="domain" description="AMP-dependent synthetase/ligase" evidence="6">
    <location>
        <begin position="8"/>
        <end position="345"/>
    </location>
</feature>
<dbReference type="PANTHER" id="PTHR43201:SF32">
    <property type="entry name" value="2-SUCCINYLBENZOATE--COA LIGASE, CHLOROPLASTIC_PEROXISOMAL"/>
    <property type="match status" value="1"/>
</dbReference>
<comment type="pathway">
    <text evidence="5">Quinol/quinone metabolism; menaquinone biosynthesis.</text>
</comment>
<dbReference type="InterPro" id="IPR042099">
    <property type="entry name" value="ANL_N_sf"/>
</dbReference>
<comment type="function">
    <text evidence="5">Converts 2-succinylbenzoate (OSB) to 2-succinylbenzoyl-CoA (OSB-CoA).</text>
</comment>
<evidence type="ECO:0000256" key="5">
    <source>
        <dbReference type="HAMAP-Rule" id="MF_00731"/>
    </source>
</evidence>
<organism evidence="8 9">
    <name type="scientific">Sporosarcina aquimarina</name>
    <dbReference type="NCBI Taxonomy" id="114975"/>
    <lineage>
        <taxon>Bacteria</taxon>
        <taxon>Bacillati</taxon>
        <taxon>Bacillota</taxon>
        <taxon>Bacilli</taxon>
        <taxon>Bacillales</taxon>
        <taxon>Caryophanaceae</taxon>
        <taxon>Sporosarcina</taxon>
    </lineage>
</organism>
<dbReference type="Pfam" id="PF13193">
    <property type="entry name" value="AMP-binding_C"/>
    <property type="match status" value="1"/>
</dbReference>
<keyword evidence="1 5" id="KW-0474">Menaquinone biosynthesis</keyword>
<dbReference type="InterPro" id="IPR000873">
    <property type="entry name" value="AMP-dep_synth/lig_dom"/>
</dbReference>
<dbReference type="Pfam" id="PF00501">
    <property type="entry name" value="AMP-binding"/>
    <property type="match status" value="1"/>
</dbReference>
<keyword evidence="9" id="KW-1185">Reference proteome</keyword>
<dbReference type="EC" id="6.2.1.26" evidence="5"/>
<dbReference type="PANTHER" id="PTHR43201">
    <property type="entry name" value="ACYL-COA SYNTHETASE"/>
    <property type="match status" value="1"/>
</dbReference>
<dbReference type="InterPro" id="IPR025110">
    <property type="entry name" value="AMP-bd_C"/>
</dbReference>
<protein>
    <recommendedName>
        <fullName evidence="5">2-succinylbenzoate--CoA ligase</fullName>
        <ecNumber evidence="5">6.2.1.26</ecNumber>
    </recommendedName>
    <alternativeName>
        <fullName evidence="5">o-succinylbenzoyl-CoA synthetase</fullName>
        <shortName evidence="5">OSB-CoA synthetase</shortName>
    </alternativeName>
</protein>
<dbReference type="HAMAP" id="MF_00731">
    <property type="entry name" value="MenE"/>
    <property type="match status" value="1"/>
</dbReference>
<dbReference type="Proteomes" id="UP001280629">
    <property type="component" value="Unassembled WGS sequence"/>
</dbReference>
<dbReference type="NCBIfam" id="TIGR01923">
    <property type="entry name" value="menE"/>
    <property type="match status" value="1"/>
</dbReference>
<dbReference type="GO" id="GO:0008756">
    <property type="term" value="F:o-succinylbenzoate-CoA ligase activity"/>
    <property type="evidence" value="ECO:0007669"/>
    <property type="project" value="UniProtKB-EC"/>
</dbReference>
<comment type="pathway">
    <text evidence="5">Quinol/quinone metabolism; 1,4-dihydroxy-2-naphthoate biosynthesis; 1,4-dihydroxy-2-naphthoate from chorismate: step 5/7.</text>
</comment>
<evidence type="ECO:0000256" key="2">
    <source>
        <dbReference type="ARBA" id="ARBA00022598"/>
    </source>
</evidence>
<evidence type="ECO:0000313" key="9">
    <source>
        <dbReference type="Proteomes" id="UP001280629"/>
    </source>
</evidence>
<reference evidence="8 9" key="1">
    <citation type="submission" date="2023-06" db="EMBL/GenBank/DDBJ databases">
        <title>Sporosarcina sp. nov., isolated from Korean traditional fermented seafood 'Jeotgal'.</title>
        <authorList>
            <person name="Yang A.-I."/>
            <person name="Shin N.-R."/>
        </authorList>
    </citation>
    <scope>NUCLEOTIDE SEQUENCE [LARGE SCALE GENOMIC DNA]</scope>
    <source>
        <strain evidence="8 9">KCTC3840</strain>
    </source>
</reference>
<dbReference type="InterPro" id="IPR010192">
    <property type="entry name" value="MenE"/>
</dbReference>
<dbReference type="Gene3D" id="3.30.300.30">
    <property type="match status" value="1"/>
</dbReference>
<dbReference type="InterPro" id="IPR020845">
    <property type="entry name" value="AMP-binding_CS"/>
</dbReference>
<dbReference type="Gene3D" id="3.40.50.12780">
    <property type="entry name" value="N-terminal domain of ligase-like"/>
    <property type="match status" value="1"/>
</dbReference>
<keyword evidence="3 5" id="KW-0547">Nucleotide-binding</keyword>
<sequence length="484" mass="53259">MIPNWLLKRAALTPRARALSFEGKTWTYIELKEEAVIRANKLNALGLQRGNRIALLGATSAEMAMLIHGCMLAGVEMVLLNARLTVEEIEYQMKDSQSDLLLFDDAFSEKGRQANFRSVSYTNFLELEPIPMQLESMWEEDRVLTIMYTSGTTGFPKGVRQTAENHTASALSAVLNSGLHEGDAWLHMMPLFHISGFSILARAVLYGTEVRLFEKFDAAVAAQEIVSGNVSGMSVVAVTLERLLTVIENDNLLIHPKFRTMLVGGGPVPVSYLKRAGQCGLPVMQTYGMTETSSQTATLSAEDALRKPGSAGKPLFFTDIRIEGAEEPFDKGEILIKGPHVTKGYIGKHVDKQATENGWLHSGDIGYFDEEGFLFVSDRRSDLIISGGENIYPAEVEAVLVEHPNVLEAGVCAMPSEKWGAVPAAFIVAANTVDLESLDAFCKQQLASYKVPKAFYITDELPRNASNKLMRKTLRECVAEMNVE</sequence>
<evidence type="ECO:0000256" key="1">
    <source>
        <dbReference type="ARBA" id="ARBA00022428"/>
    </source>
</evidence>
<dbReference type="PROSITE" id="PS00455">
    <property type="entry name" value="AMP_BINDING"/>
    <property type="match status" value="1"/>
</dbReference>
<evidence type="ECO:0000259" key="7">
    <source>
        <dbReference type="Pfam" id="PF13193"/>
    </source>
</evidence>
<feature type="domain" description="AMP-binding enzyme C-terminal" evidence="7">
    <location>
        <begin position="395"/>
        <end position="468"/>
    </location>
</feature>
<keyword evidence="4 5" id="KW-0067">ATP-binding</keyword>